<name>A0A6J7N0W5_9ZZZZ</name>
<dbReference type="AlphaFoldDB" id="A0A6J7N0W5"/>
<feature type="region of interest" description="Disordered" evidence="1">
    <location>
        <begin position="15"/>
        <end position="34"/>
    </location>
</feature>
<evidence type="ECO:0000313" key="2">
    <source>
        <dbReference type="EMBL" id="CAB4986931.1"/>
    </source>
</evidence>
<reference evidence="2" key="1">
    <citation type="submission" date="2020-05" db="EMBL/GenBank/DDBJ databases">
        <authorList>
            <person name="Chiriac C."/>
            <person name="Salcher M."/>
            <person name="Ghai R."/>
            <person name="Kavagutti S V."/>
        </authorList>
    </citation>
    <scope>NUCLEOTIDE SEQUENCE</scope>
</reference>
<dbReference type="EMBL" id="CAFBOK010000116">
    <property type="protein sequence ID" value="CAB4986931.1"/>
    <property type="molecule type" value="Genomic_DNA"/>
</dbReference>
<feature type="compositionally biased region" description="Basic and acidic residues" evidence="1">
    <location>
        <begin position="21"/>
        <end position="32"/>
    </location>
</feature>
<organism evidence="2">
    <name type="scientific">freshwater metagenome</name>
    <dbReference type="NCBI Taxonomy" id="449393"/>
    <lineage>
        <taxon>unclassified sequences</taxon>
        <taxon>metagenomes</taxon>
        <taxon>ecological metagenomes</taxon>
    </lineage>
</organism>
<sequence length="92" mass="9948">MTTILNTTGVAHRHFNNIGSGRERTPGSRDDDNSNSVVIGCIEKGIGGRVIERFVERIERVGSVERDGPNAIDVGNFEHDVPLSARSFQAAA</sequence>
<accession>A0A6J7N0W5</accession>
<proteinExistence type="predicted"/>
<evidence type="ECO:0000256" key="1">
    <source>
        <dbReference type="SAM" id="MobiDB-lite"/>
    </source>
</evidence>
<gene>
    <name evidence="2" type="ORF">UFOPK3927_01061</name>
</gene>
<protein>
    <submittedName>
        <fullName evidence="2">Unannotated protein</fullName>
    </submittedName>
</protein>